<evidence type="ECO:0000313" key="13">
    <source>
        <dbReference type="Proteomes" id="UP000886595"/>
    </source>
</evidence>
<feature type="region of interest" description="Disordered" evidence="8">
    <location>
        <begin position="3032"/>
        <end position="3175"/>
    </location>
</feature>
<evidence type="ECO:0000256" key="8">
    <source>
        <dbReference type="SAM" id="MobiDB-lite"/>
    </source>
</evidence>
<feature type="region of interest" description="Disordered" evidence="8">
    <location>
        <begin position="1307"/>
        <end position="1330"/>
    </location>
</feature>
<feature type="compositionally biased region" description="Polar residues" evidence="8">
    <location>
        <begin position="2269"/>
        <end position="2280"/>
    </location>
</feature>
<feature type="coiled-coil region" evidence="7">
    <location>
        <begin position="659"/>
        <end position="686"/>
    </location>
</feature>
<dbReference type="Proteomes" id="UP000886595">
    <property type="component" value="Unassembled WGS sequence"/>
</dbReference>
<organism evidence="12 13">
    <name type="scientific">Brassica carinata</name>
    <name type="common">Ethiopian mustard</name>
    <name type="synonym">Abyssinian cabbage</name>
    <dbReference type="NCBI Taxonomy" id="52824"/>
    <lineage>
        <taxon>Eukaryota</taxon>
        <taxon>Viridiplantae</taxon>
        <taxon>Streptophyta</taxon>
        <taxon>Embryophyta</taxon>
        <taxon>Tracheophyta</taxon>
        <taxon>Spermatophyta</taxon>
        <taxon>Magnoliopsida</taxon>
        <taxon>eudicotyledons</taxon>
        <taxon>Gunneridae</taxon>
        <taxon>Pentapetalae</taxon>
        <taxon>rosids</taxon>
        <taxon>malvids</taxon>
        <taxon>Brassicales</taxon>
        <taxon>Brassicaceae</taxon>
        <taxon>Brassiceae</taxon>
        <taxon>Brassica</taxon>
    </lineage>
</organism>
<dbReference type="GO" id="GO:0016787">
    <property type="term" value="F:hydrolase activity"/>
    <property type="evidence" value="ECO:0007669"/>
    <property type="project" value="UniProtKB-KW"/>
</dbReference>
<feature type="compositionally biased region" description="Basic and acidic residues" evidence="8">
    <location>
        <begin position="3004"/>
        <end position="3015"/>
    </location>
</feature>
<feature type="compositionally biased region" description="Basic and acidic residues" evidence="8">
    <location>
        <begin position="2224"/>
        <end position="2235"/>
    </location>
</feature>
<dbReference type="PROSITE" id="PS51192">
    <property type="entry name" value="HELICASE_ATP_BIND_1"/>
    <property type="match status" value="1"/>
</dbReference>
<dbReference type="SMART" id="SM00490">
    <property type="entry name" value="HELICc"/>
    <property type="match status" value="1"/>
</dbReference>
<dbReference type="InterPro" id="IPR000330">
    <property type="entry name" value="SNF2_N"/>
</dbReference>
<evidence type="ECO:0000256" key="4">
    <source>
        <dbReference type="ARBA" id="ARBA00022806"/>
    </source>
</evidence>
<dbReference type="InterPro" id="IPR014012">
    <property type="entry name" value="HSA_dom"/>
</dbReference>
<dbReference type="Pfam" id="PF00271">
    <property type="entry name" value="Helicase_C"/>
    <property type="match status" value="1"/>
</dbReference>
<dbReference type="GO" id="GO:0042393">
    <property type="term" value="F:histone binding"/>
    <property type="evidence" value="ECO:0007669"/>
    <property type="project" value="InterPro"/>
</dbReference>
<name>A0A8X7WMG2_BRACI</name>
<feature type="compositionally biased region" description="Basic and acidic residues" evidence="8">
    <location>
        <begin position="3162"/>
        <end position="3175"/>
    </location>
</feature>
<feature type="compositionally biased region" description="Polar residues" evidence="8">
    <location>
        <begin position="1437"/>
        <end position="1460"/>
    </location>
</feature>
<keyword evidence="3" id="KW-0378">Hydrolase</keyword>
<feature type="region of interest" description="Disordered" evidence="8">
    <location>
        <begin position="1278"/>
        <end position="1297"/>
    </location>
</feature>
<evidence type="ECO:0000256" key="5">
    <source>
        <dbReference type="ARBA" id="ARBA00022840"/>
    </source>
</evidence>
<feature type="compositionally biased region" description="Polar residues" evidence="8">
    <location>
        <begin position="1497"/>
        <end position="1506"/>
    </location>
</feature>
<dbReference type="SUPFAM" id="SSF52540">
    <property type="entry name" value="P-loop containing nucleoside triphosphate hydrolases"/>
    <property type="match status" value="2"/>
</dbReference>
<dbReference type="PROSITE" id="PS51194">
    <property type="entry name" value="HELICASE_CTER"/>
    <property type="match status" value="1"/>
</dbReference>
<accession>A0A8X7WMG2</accession>
<comment type="caution">
    <text evidence="12">The sequence shown here is derived from an EMBL/GenBank/DDBJ whole genome shotgun (WGS) entry which is preliminary data.</text>
</comment>
<feature type="compositionally biased region" description="Low complexity" evidence="8">
    <location>
        <begin position="3140"/>
        <end position="3161"/>
    </location>
</feature>
<feature type="region of interest" description="Disordered" evidence="8">
    <location>
        <begin position="1768"/>
        <end position="1946"/>
    </location>
</feature>
<feature type="compositionally biased region" description="Basic and acidic residues" evidence="8">
    <location>
        <begin position="2497"/>
        <end position="2507"/>
    </location>
</feature>
<dbReference type="InterPro" id="IPR027417">
    <property type="entry name" value="P-loop_NTPase"/>
</dbReference>
<feature type="compositionally biased region" description="Basic and acidic residues" evidence="8">
    <location>
        <begin position="2983"/>
        <end position="2993"/>
    </location>
</feature>
<dbReference type="InterPro" id="IPR049730">
    <property type="entry name" value="SNF2/RAD54-like_C"/>
</dbReference>
<feature type="domain" description="Helicase ATP-binding" evidence="9">
    <location>
        <begin position="752"/>
        <end position="919"/>
    </location>
</feature>
<evidence type="ECO:0000256" key="1">
    <source>
        <dbReference type="ARBA" id="ARBA00004123"/>
    </source>
</evidence>
<gene>
    <name evidence="12" type="ORF">Bca52824_003644</name>
</gene>
<feature type="region of interest" description="Disordered" evidence="8">
    <location>
        <begin position="385"/>
        <end position="408"/>
    </location>
</feature>
<dbReference type="Gene3D" id="3.40.50.10810">
    <property type="entry name" value="Tandem AAA-ATPase domain"/>
    <property type="match status" value="1"/>
</dbReference>
<dbReference type="Gene3D" id="3.40.50.300">
    <property type="entry name" value="P-loop containing nucleotide triphosphate hydrolases"/>
    <property type="match status" value="1"/>
</dbReference>
<feature type="compositionally biased region" description="Basic and acidic residues" evidence="8">
    <location>
        <begin position="2921"/>
        <end position="2935"/>
    </location>
</feature>
<dbReference type="GO" id="GO:0005634">
    <property type="term" value="C:nucleus"/>
    <property type="evidence" value="ECO:0007669"/>
    <property type="project" value="UniProtKB-SubCell"/>
</dbReference>
<evidence type="ECO:0000313" key="12">
    <source>
        <dbReference type="EMBL" id="KAG2332464.1"/>
    </source>
</evidence>
<feature type="domain" description="Helicase C-terminal" evidence="10">
    <location>
        <begin position="1063"/>
        <end position="1225"/>
    </location>
</feature>
<feature type="compositionally biased region" description="Basic and acidic residues" evidence="8">
    <location>
        <begin position="168"/>
        <end position="182"/>
    </location>
</feature>
<keyword evidence="4" id="KW-0347">Helicase</keyword>
<evidence type="ECO:0000259" key="11">
    <source>
        <dbReference type="PROSITE" id="PS51204"/>
    </source>
</evidence>
<sequence>MSSSSHNIELEAAKFLHKLIQDSKDEPSKLATKLYVILQHMKTSGKEHSMPYQVISRAMETVVNQHGLDIEALTSSRLPPAGGSTQMEDSGSAHMAGSSQVVGVSNEPKASLVENEMSKYDAFTSGRQLGGSTSVSQAVFQGPGAPSNRSFDHDSPSSLDSKPGSAQAHDRSNTMNQRDAKSSAKRKRGESSFSWDQNMDNSQQFDTHGTVDDQTRKMSKVEMPATGDAENLHVGLSSDAHTTPQGGWQNSEVTANRPPAHRDTGKSVAEDFRLQLRAQCLVFLALRNGLMPKKLHIDIALGNVFPKDDGFRRELLDQKGRTHSFSESGSIVEASAPSARMDNPTGRLAEMDFSSKETVMPRLEDKISNAIFPDGQKLLLQSNTPDVPAQNQVSGSHSELASSSGGVTKHAPVEMVGWAGTINRNDASTFTFESEELCAPDEEEGNMQPPPKYTMSQKWIMDRQNKRLLVDRSWGLKQQKADQAIGARFNELKESVTSSEDISTKTKSVIELKKLQLLNLQRRLRSEFLHNFFKPIANDVENLKSYKKHKHGRRIRQLEKYEQKMKEERQRRIRERQKEFFGEIEVHKERLDDLSKARRERWKGFNRYVKEFHKRKERFHREKIDKIQREKINLLKINDVEGYLRMVKDAKSDRVMQLLKETEKYLQKLGSKLKEAKSLASRFENEADEAPVEDKTLVENDDESDQAKHYLESNEKYYLMAHSIKENINEQPASLKGGKLREYQMNGLRWLLSLYNNHLNGILADEMGLGKTVQVISLICYLMDTKNDRGPFLVVVPSSVLPGWVSEINFWAPTIQKIVYCGPPEERRKLFKEQIVHQKFNVLLTTYEYLMNKHDRPKLSKILWHYIIIDEGHRIKNASCKLNADLKHYNSSHRLLLTGTPLQNNLEELWALLNFLLPNIFNSSEDFSQWFNKPFQSNGDNSTEEALLSEEENLLIINRLHQVLRPFVLRRLKHKVENELPEKIERLIRCEASAYQKLLMKRVEDNLGSLGNMKSRAVHNSVMELRNICNHPYLSQLHTEEVNSLIPEHYLPPVIRLCGKLEMLDRLLPKLKATDHRVLFFSTMTRLLDVMEDYLTFKGYKYLRLDGHTSGGDRGALIDGFNKSDSPYFIFLLSIRAGGVGVNLQAADTVIIFDTDWNPQVDLQAQARAHRIGQKRDVLVLRFETVNTVEEQVRASAEHKLGVANQSITAGFFDNNTSAEDRNLEEPGTGVRVKKFCTHTTYPSRLVTEDDLKLLYEAMKMNNVPMVAVESNVGMKRKGGSVGGLDTQQYGRGKRAREVRSYEEQMTEEEFEKLCQTEPTDSPRGNEEGSQKELIKRLISYLHQFQAGHMRQWMPDHHQLLVPMLPPEVLLPLIYLFRLVFNHFQLPVLRNANESSIGTQRTNARASLSGDPVASNLATLPVSLVDIDAKVPKPIKGSSSNLESGPSMHSDTPAVQSSPAVSLRESNLLDAPPGFGSGPGSHVQPLNVSEDSLPVNIPSSTALGPAQSQTIAPLNANQPLSPRLVGSTVEAQGASVLSPPAPMPVKRQGRKTPNRGETPRRRGRRHVQASPAADGSSARSTISTPQIEVKVGDSSGSKITSVGDGVVQEQPHSNPSVAHSSASASQEKRKEILGIGGSGRKQTADVTDVARVMKEIFSETSLLKHKVGEPSETTVTNEPDGKSVEMMNMHIAKTSKAENIIQPADQNLGVETISSSVSVEKQKSESSVMVDKTSSDIEASVSHSDDITPQGTMLVDSERPVARELVETEQKVATSTDPNIQIAASVPNDSEENKISGSSMLVDEIVKPSPGSRSPVDQSDDTAAQGTVPVDSKSPTADEDLVEINKESQPPEPENDSHVQSLPTPNADFAEAPNKQAGPSISPSVSPRAVKVTENVGLISKDSSETVPVSSGCVVEDTEMPSASNEHGSPKKPESPEILKSSGADLDCRITPTNSSEIGGGNNFSVTSTEVPENLNDSVTKSCLEMNVSISEKVLENELLTPNLEDLKCVLDPDAKDDVGVSSQLCDTTRDTNLHLNPTNSSDGVSSEKAEIISVGHASNCPPNTSTEGALPDQIVTEETSGGVNNPGSPHFPISEKNLISDVAHPGSGGTIGLVASKDGGTELSVVVEDAGNDLVKIPGVEADSSMVQMSPGDVLPDSIAQLATTEPLPTEQQETNPSIEVKGEEIDGDKEGITPLIPVEQIPTVGSQELETSYEESQGSPMRIDESSHVDSKSFDTTNQTVKQVEAKSEKGDSSAAIQLSMPHTDGLKTQTSNKNSISLVHEDYGSPLSDSANAEQDSGESASVLGVDSCKLGGEASTSDTEMVEASVQLPFSAEQVGGTDSPSSLPVTEGEKAEDQSDERNMIDGEASRIIPSVQPEDLSKSLAETEEPAQMGEVGDASDHSEDNVAVSVLGEKEESKDSREHFSSELSAGEETNAENLSDEKNMIDGEASDMNAPVQPDDLSRSLTETEEPAEMGKVGDASDHSENVAISVLGEKEESKDQQEHLSIALSSEEENKAENPSDDIDMIDGEASGINVSVQPEDLSMNIGETEPTQVGEVGNASDQPEDKEKEESNDQGEHLSSALSLGEETKAENPQDEGNMIDGEASGRNVSVQPEDLSRNVVESEEPTQMGEVGNASDLFEDNVATGVLDEKEQSKDQREPLSSALSSEEEDKAENPSDNGDMIVGEASGINVSVQPEDLSRNVVETEEPTQMGEVGNASDLFEDNVAIGDLEEKEESNDQREPLSSALSSEEENKAENPSDDRDLIVGEARDINVSVEPEDLSRNLVETEESTQMREVGKAGDQSEDNVALEKKKESKDQQEHLSSALCSEEETKAENPQEEGNMVDGEASGINVLVQPEDLSMNLVETDEPTQMEEVGNASGQSEDNVATGVLEEKEELKDQEEHLSSALSSEVENKAENPSDHRDMIDGEASGRNVLVQPENMSTNLDETEEPTQMDEVGNASGQSEDNVAVGVLEEKEESKDQEELLSSALSSEEESKAVNPSEDRYMIDGVASGVNVLAQPEKLSTNLDETKEATQMGEVGNASDSSEGIVNLGVLGEKEESKEQQERLSSALSSEKENEESLATEDPTVGGVDEPEPKCAVSESDTKGDGKKCVESDKAADVDSAAPLESVNSISAAIEASSEPSNSLASEESKSEELKDGADV</sequence>
<feature type="compositionally biased region" description="Polar residues" evidence="8">
    <location>
        <begin position="2290"/>
        <end position="2303"/>
    </location>
</feature>
<feature type="compositionally biased region" description="Basic and acidic residues" evidence="8">
    <location>
        <begin position="2352"/>
        <end position="2370"/>
    </location>
</feature>
<feature type="compositionally biased region" description="Polar residues" evidence="8">
    <location>
        <begin position="191"/>
        <end position="207"/>
    </location>
</feature>
<evidence type="ECO:0000256" key="7">
    <source>
        <dbReference type="SAM" id="Coils"/>
    </source>
</evidence>
<keyword evidence="5" id="KW-0067">ATP-binding</keyword>
<feature type="region of interest" description="Disordered" evidence="8">
    <location>
        <begin position="1533"/>
        <end position="1628"/>
    </location>
</feature>
<feature type="domain" description="HSA" evidence="11">
    <location>
        <begin position="563"/>
        <end position="637"/>
    </location>
</feature>
<feature type="compositionally biased region" description="Polar residues" evidence="8">
    <location>
        <begin position="1610"/>
        <end position="1625"/>
    </location>
</feature>
<feature type="region of interest" description="Disordered" evidence="8">
    <location>
        <begin position="2182"/>
        <end position="2856"/>
    </location>
</feature>
<keyword evidence="7" id="KW-0175">Coiled coil</keyword>
<comment type="subcellular location">
    <subcellularLocation>
        <location evidence="1">Nucleus</location>
    </subcellularLocation>
</comment>
<dbReference type="PANTHER" id="PTHR10799">
    <property type="entry name" value="SNF2/RAD54 HELICASE FAMILY"/>
    <property type="match status" value="1"/>
</dbReference>
<evidence type="ECO:0000259" key="10">
    <source>
        <dbReference type="PROSITE" id="PS51194"/>
    </source>
</evidence>
<evidence type="ECO:0000256" key="6">
    <source>
        <dbReference type="ARBA" id="ARBA00023242"/>
    </source>
</evidence>
<protein>
    <recommendedName>
        <fullName evidence="14">Chromatin structure-remodeling complex protein SYD</fullName>
    </recommendedName>
</protein>
<keyword evidence="13" id="KW-1185">Reference proteome</keyword>
<dbReference type="PROSITE" id="PS51204">
    <property type="entry name" value="HSA"/>
    <property type="match status" value="1"/>
</dbReference>
<feature type="compositionally biased region" description="Basic and acidic residues" evidence="8">
    <location>
        <begin position="2415"/>
        <end position="2428"/>
    </location>
</feature>
<proteinExistence type="predicted"/>
<feature type="compositionally biased region" description="Basic and acidic residues" evidence="8">
    <location>
        <begin position="3115"/>
        <end position="3132"/>
    </location>
</feature>
<evidence type="ECO:0000256" key="2">
    <source>
        <dbReference type="ARBA" id="ARBA00022741"/>
    </source>
</evidence>
<feature type="compositionally biased region" description="Polar residues" evidence="8">
    <location>
        <begin position="239"/>
        <end position="254"/>
    </location>
</feature>
<dbReference type="InterPro" id="IPR038718">
    <property type="entry name" value="SNF2-like_sf"/>
</dbReference>
<keyword evidence="2" id="KW-0547">Nucleotide-binding</keyword>
<dbReference type="InterPro" id="IPR014001">
    <property type="entry name" value="Helicase_ATP-bd"/>
</dbReference>
<feature type="region of interest" description="Disordered" evidence="8">
    <location>
        <begin position="239"/>
        <end position="264"/>
    </location>
</feature>
<feature type="compositionally biased region" description="Polar residues" evidence="8">
    <location>
        <begin position="73"/>
        <end position="89"/>
    </location>
</feature>
<dbReference type="FunFam" id="3.40.50.10810:FF:000016">
    <property type="entry name" value="Chromatin structure-remodeling complex protein SYD"/>
    <property type="match status" value="1"/>
</dbReference>
<feature type="compositionally biased region" description="Basic and acidic residues" evidence="8">
    <location>
        <begin position="2569"/>
        <end position="2582"/>
    </location>
</feature>
<feature type="compositionally biased region" description="Basic and acidic residues" evidence="8">
    <location>
        <begin position="2900"/>
        <end position="2913"/>
    </location>
</feature>
<evidence type="ECO:0000256" key="3">
    <source>
        <dbReference type="ARBA" id="ARBA00022801"/>
    </source>
</evidence>
<reference evidence="12 13" key="1">
    <citation type="submission" date="2020-02" db="EMBL/GenBank/DDBJ databases">
        <authorList>
            <person name="Ma Q."/>
            <person name="Huang Y."/>
            <person name="Song X."/>
            <person name="Pei D."/>
        </authorList>
    </citation>
    <scope>NUCLEOTIDE SEQUENCE [LARGE SCALE GENOMIC DNA]</scope>
    <source>
        <strain evidence="12">Sxm20200214</strain>
        <tissue evidence="12">Leaf</tissue>
    </source>
</reference>
<dbReference type="CDD" id="cd17996">
    <property type="entry name" value="DEXHc_SMARCA2_SMARCA4"/>
    <property type="match status" value="1"/>
</dbReference>
<feature type="compositionally biased region" description="Basic and acidic residues" evidence="8">
    <location>
        <begin position="2758"/>
        <end position="2778"/>
    </location>
</feature>
<feature type="region of interest" description="Disordered" evidence="8">
    <location>
        <begin position="73"/>
        <end position="106"/>
    </location>
</feature>
<feature type="compositionally biased region" description="Basic and acidic residues" evidence="8">
    <location>
        <begin position="2816"/>
        <end position="2828"/>
    </location>
</feature>
<feature type="compositionally biased region" description="Low complexity" evidence="8">
    <location>
        <begin position="394"/>
        <end position="406"/>
    </location>
</feature>
<feature type="compositionally biased region" description="Polar residues" evidence="8">
    <location>
        <begin position="1577"/>
        <end position="1586"/>
    </location>
</feature>
<feature type="region of interest" description="Disordered" evidence="8">
    <location>
        <begin position="1436"/>
        <end position="1506"/>
    </location>
</feature>
<dbReference type="GO" id="GO:0005524">
    <property type="term" value="F:ATP binding"/>
    <property type="evidence" value="ECO:0007669"/>
    <property type="project" value="UniProtKB-KW"/>
</dbReference>
<dbReference type="SMART" id="SM01314">
    <property type="entry name" value="SnAC"/>
    <property type="match status" value="1"/>
</dbReference>
<feature type="compositionally biased region" description="Polar residues" evidence="8">
    <location>
        <begin position="1811"/>
        <end position="1825"/>
    </location>
</feature>
<dbReference type="CDD" id="cd18793">
    <property type="entry name" value="SF2_C_SNF"/>
    <property type="match status" value="1"/>
</dbReference>
<feature type="region of interest" description="Disordered" evidence="8">
    <location>
        <begin position="2872"/>
        <end position="3015"/>
    </location>
</feature>
<evidence type="ECO:0000259" key="9">
    <source>
        <dbReference type="PROSITE" id="PS51192"/>
    </source>
</evidence>
<feature type="compositionally biased region" description="Basic and acidic residues" evidence="8">
    <location>
        <begin position="2654"/>
        <end position="2665"/>
    </location>
</feature>
<dbReference type="InterPro" id="IPR029295">
    <property type="entry name" value="SnAC"/>
</dbReference>
<dbReference type="InterPro" id="IPR001650">
    <property type="entry name" value="Helicase_C-like"/>
</dbReference>
<feature type="region of interest" description="Disordered" evidence="8">
    <location>
        <begin position="1724"/>
        <end position="1751"/>
    </location>
</feature>
<dbReference type="GO" id="GO:0004386">
    <property type="term" value="F:helicase activity"/>
    <property type="evidence" value="ECO:0007669"/>
    <property type="project" value="UniProtKB-KW"/>
</dbReference>
<feature type="compositionally biased region" description="Basic and acidic residues" evidence="8">
    <location>
        <begin position="2182"/>
        <end position="2193"/>
    </location>
</feature>
<dbReference type="EMBL" id="JAAMPC010000001">
    <property type="protein sequence ID" value="KAG2332464.1"/>
    <property type="molecule type" value="Genomic_DNA"/>
</dbReference>
<feature type="compositionally biased region" description="Basic and acidic residues" evidence="8">
    <location>
        <begin position="1928"/>
        <end position="1937"/>
    </location>
</feature>
<keyword evidence="6" id="KW-0539">Nucleus</keyword>
<dbReference type="OrthoDB" id="5857104at2759"/>
<evidence type="ECO:0008006" key="14">
    <source>
        <dbReference type="Google" id="ProtNLM"/>
    </source>
</evidence>
<dbReference type="SMART" id="SM00487">
    <property type="entry name" value="DEXDc"/>
    <property type="match status" value="1"/>
</dbReference>
<feature type="compositionally biased region" description="Polar residues" evidence="8">
    <location>
        <begin position="2205"/>
        <end position="2221"/>
    </location>
</feature>
<feature type="compositionally biased region" description="Basic and acidic residues" evidence="8">
    <location>
        <begin position="3067"/>
        <end position="3077"/>
    </location>
</feature>
<dbReference type="Pfam" id="PF00176">
    <property type="entry name" value="SNF2-rel_dom"/>
    <property type="match status" value="1"/>
</dbReference>
<dbReference type="Pfam" id="PF14619">
    <property type="entry name" value="SnAC"/>
    <property type="match status" value="1"/>
</dbReference>
<dbReference type="FunFam" id="3.40.50.300:FF:000871">
    <property type="entry name" value="Chromatin structure-remodeling complex protein SYD"/>
    <property type="match status" value="1"/>
</dbReference>
<feature type="region of interest" description="Disordered" evidence="8">
    <location>
        <begin position="136"/>
        <end position="216"/>
    </location>
</feature>